<evidence type="ECO:0000256" key="6">
    <source>
        <dbReference type="ARBA" id="ARBA00023033"/>
    </source>
</evidence>
<keyword evidence="10" id="KW-1185">Reference proteome</keyword>
<comment type="caution">
    <text evidence="9">The sequence shown here is derived from an EMBL/GenBank/DDBJ whole genome shotgun (WGS) entry which is preliminary data.</text>
</comment>
<dbReference type="SUPFAM" id="SSF48264">
    <property type="entry name" value="Cytochrome P450"/>
    <property type="match status" value="1"/>
</dbReference>
<dbReference type="GO" id="GO:0004497">
    <property type="term" value="F:monooxygenase activity"/>
    <property type="evidence" value="ECO:0007669"/>
    <property type="project" value="UniProtKB-KW"/>
</dbReference>
<evidence type="ECO:0000256" key="8">
    <source>
        <dbReference type="SAM" id="SignalP"/>
    </source>
</evidence>
<dbReference type="InterPro" id="IPR001128">
    <property type="entry name" value="Cyt_P450"/>
</dbReference>
<dbReference type="PANTHER" id="PTHR24291">
    <property type="entry name" value="CYTOCHROME P450 FAMILY 4"/>
    <property type="match status" value="1"/>
</dbReference>
<evidence type="ECO:0000256" key="4">
    <source>
        <dbReference type="ARBA" id="ARBA00023002"/>
    </source>
</evidence>
<dbReference type="AlphaFoldDB" id="A0AAD1UCG3"/>
<evidence type="ECO:0000313" key="9">
    <source>
        <dbReference type="EMBL" id="CAI2365401.1"/>
    </source>
</evidence>
<evidence type="ECO:0000256" key="2">
    <source>
        <dbReference type="ARBA" id="ARBA00022617"/>
    </source>
</evidence>
<comment type="similarity">
    <text evidence="1">Belongs to the cytochrome P450 family.</text>
</comment>
<accession>A0AAD1UCG3</accession>
<keyword evidence="5 7" id="KW-0408">Iron</keyword>
<keyword evidence="6" id="KW-0503">Monooxygenase</keyword>
<dbReference type="CDD" id="cd00302">
    <property type="entry name" value="cytochrome_P450"/>
    <property type="match status" value="1"/>
</dbReference>
<organism evidence="9 10">
    <name type="scientific">Euplotes crassus</name>
    <dbReference type="NCBI Taxonomy" id="5936"/>
    <lineage>
        <taxon>Eukaryota</taxon>
        <taxon>Sar</taxon>
        <taxon>Alveolata</taxon>
        <taxon>Ciliophora</taxon>
        <taxon>Intramacronucleata</taxon>
        <taxon>Spirotrichea</taxon>
        <taxon>Hypotrichia</taxon>
        <taxon>Euplotida</taxon>
        <taxon>Euplotidae</taxon>
        <taxon>Moneuplotes</taxon>
    </lineage>
</organism>
<keyword evidence="3 7" id="KW-0479">Metal-binding</keyword>
<evidence type="ECO:0000256" key="5">
    <source>
        <dbReference type="ARBA" id="ARBA00023004"/>
    </source>
</evidence>
<protein>
    <recommendedName>
        <fullName evidence="11">Cytochrome P450</fullName>
    </recommendedName>
</protein>
<dbReference type="EMBL" id="CAMPGE010006545">
    <property type="protein sequence ID" value="CAI2365401.1"/>
    <property type="molecule type" value="Genomic_DNA"/>
</dbReference>
<dbReference type="Gene3D" id="1.10.630.10">
    <property type="entry name" value="Cytochrome P450"/>
    <property type="match status" value="1"/>
</dbReference>
<keyword evidence="2 7" id="KW-0349">Heme</keyword>
<evidence type="ECO:0000256" key="1">
    <source>
        <dbReference type="ARBA" id="ARBA00010617"/>
    </source>
</evidence>
<feature type="binding site" description="axial binding residue" evidence="7">
    <location>
        <position position="481"/>
    </location>
    <ligand>
        <name>heme</name>
        <dbReference type="ChEBI" id="CHEBI:30413"/>
    </ligand>
    <ligandPart>
        <name>Fe</name>
        <dbReference type="ChEBI" id="CHEBI:18248"/>
    </ligandPart>
</feature>
<dbReference type="GO" id="GO:0005506">
    <property type="term" value="F:iron ion binding"/>
    <property type="evidence" value="ECO:0007669"/>
    <property type="project" value="InterPro"/>
</dbReference>
<gene>
    <name evidence="9" type="ORF">ECRASSUSDP1_LOCUS6741</name>
</gene>
<sequence>MQELILLLLLGCVLYFYFSKKDTRNAVRDAGRGDDAKADDIEFYEKQNVLFVSDKNSYSKTFEKEINNGLPHFNTLRKYSASGAQGRDYFGVKLAGETWLFPVSQQDLKEVYSYTNLGGPVESMPFRQAVGYAPKGVPFIPTSKHSKDIRKSLTPIFHSDWMEVYFGHFNRAMRDMVETWKKNSGSKRNIQKDILDMAYDSAVYSLIGSKLDVNVPYHGMDGVETIHIKDCNARTMLDFSKHSATDEFSHDRNFRNNSKDKHCENLCKNMETLQEALIGLVEARVAEISNGAEKKKTIVDAAIGLVLQGVLEDVNEGVQNGWAILNGAHLSCGNALTAALYYLLRNPKSLEKLHGEIKDELFEGKDISLDEIEAIATHAKLHDLDYMSYVIKETLRLSSPLYGKAMKVKEDLKLKSGFSVRKGTIIYPNNCVVGVSENIWKDPLKFVPERFDPESSYFKLPNGQKRESITWLAFGAGPRACSGDNFSMYFMKLGLVYLLTMLKLELIDTFKGEGYFYWIHENEMFVKIDQV</sequence>
<dbReference type="InterPro" id="IPR050196">
    <property type="entry name" value="Cytochrome_P450_Monoox"/>
</dbReference>
<dbReference type="InterPro" id="IPR002403">
    <property type="entry name" value="Cyt_P450_E_grp-IV"/>
</dbReference>
<evidence type="ECO:0000313" key="10">
    <source>
        <dbReference type="Proteomes" id="UP001295684"/>
    </source>
</evidence>
<dbReference type="Proteomes" id="UP001295684">
    <property type="component" value="Unassembled WGS sequence"/>
</dbReference>
<evidence type="ECO:0008006" key="11">
    <source>
        <dbReference type="Google" id="ProtNLM"/>
    </source>
</evidence>
<keyword evidence="8" id="KW-0732">Signal</keyword>
<dbReference type="GO" id="GO:0016705">
    <property type="term" value="F:oxidoreductase activity, acting on paired donors, with incorporation or reduction of molecular oxygen"/>
    <property type="evidence" value="ECO:0007669"/>
    <property type="project" value="InterPro"/>
</dbReference>
<name>A0AAD1UCG3_EUPCR</name>
<feature type="signal peptide" evidence="8">
    <location>
        <begin position="1"/>
        <end position="15"/>
    </location>
</feature>
<dbReference type="Pfam" id="PF00067">
    <property type="entry name" value="p450"/>
    <property type="match status" value="1"/>
</dbReference>
<dbReference type="GO" id="GO:0020037">
    <property type="term" value="F:heme binding"/>
    <property type="evidence" value="ECO:0007669"/>
    <property type="project" value="InterPro"/>
</dbReference>
<feature type="chain" id="PRO_5041909328" description="Cytochrome P450" evidence="8">
    <location>
        <begin position="16"/>
        <end position="531"/>
    </location>
</feature>
<dbReference type="InterPro" id="IPR036396">
    <property type="entry name" value="Cyt_P450_sf"/>
</dbReference>
<keyword evidence="4" id="KW-0560">Oxidoreductase</keyword>
<evidence type="ECO:0000256" key="7">
    <source>
        <dbReference type="PIRSR" id="PIRSR602403-1"/>
    </source>
</evidence>
<dbReference type="PRINTS" id="PR00465">
    <property type="entry name" value="EP450IV"/>
</dbReference>
<reference evidence="9" key="1">
    <citation type="submission" date="2023-07" db="EMBL/GenBank/DDBJ databases">
        <authorList>
            <consortium name="AG Swart"/>
            <person name="Singh M."/>
            <person name="Singh A."/>
            <person name="Seah K."/>
            <person name="Emmerich C."/>
        </authorList>
    </citation>
    <scope>NUCLEOTIDE SEQUENCE</scope>
    <source>
        <strain evidence="9">DP1</strain>
    </source>
</reference>
<proteinExistence type="inferred from homology"/>
<comment type="cofactor">
    <cofactor evidence="7">
        <name>heme</name>
        <dbReference type="ChEBI" id="CHEBI:30413"/>
    </cofactor>
</comment>
<dbReference type="PANTHER" id="PTHR24291:SF50">
    <property type="entry name" value="BIFUNCTIONAL ALBAFLAVENONE MONOOXYGENASE_TERPENE SYNTHASE"/>
    <property type="match status" value="1"/>
</dbReference>
<evidence type="ECO:0000256" key="3">
    <source>
        <dbReference type="ARBA" id="ARBA00022723"/>
    </source>
</evidence>